<dbReference type="EMBL" id="CDRZ01000288">
    <property type="protein sequence ID" value="CEO90414.1"/>
    <property type="molecule type" value="Genomic_DNA"/>
</dbReference>
<protein>
    <submittedName>
        <fullName evidence="1">Lysine exporter protein (LYSE/YGGA) (Part 1)</fullName>
    </submittedName>
</protein>
<evidence type="ECO:0000313" key="2">
    <source>
        <dbReference type="Proteomes" id="UP000046155"/>
    </source>
</evidence>
<organism evidence="1 2">
    <name type="scientific">Syntrophaceticus schinkii</name>
    <dbReference type="NCBI Taxonomy" id="499207"/>
    <lineage>
        <taxon>Bacteria</taxon>
        <taxon>Bacillati</taxon>
        <taxon>Bacillota</taxon>
        <taxon>Clostridia</taxon>
        <taxon>Thermoanaerobacterales</taxon>
        <taxon>Thermoanaerobacterales Family III. Incertae Sedis</taxon>
        <taxon>Syntrophaceticus</taxon>
    </lineage>
</organism>
<sequence length="98" mass="10464">MSHQQGGDPQMQLAFIFATSFLIALSGALMPGPMLAVTIKESLEQGWPAGVVYFYRTWSGRDCSADCVCSGYEQGAAGPVDNSCSRHSRGFSAFADGY</sequence>
<dbReference type="AlphaFoldDB" id="A0A0B7MIE3"/>
<keyword evidence="2" id="KW-1185">Reference proteome</keyword>
<reference evidence="2" key="1">
    <citation type="submission" date="2015-01" db="EMBL/GenBank/DDBJ databases">
        <authorList>
            <person name="Manzoor Shahid"/>
            <person name="Zubair Saima"/>
        </authorList>
    </citation>
    <scope>NUCLEOTIDE SEQUENCE [LARGE SCALE GENOMIC DNA]</scope>
    <source>
        <strain evidence="2">Sp3</strain>
    </source>
</reference>
<gene>
    <name evidence="1" type="ORF">SSCH_870014</name>
</gene>
<evidence type="ECO:0000313" key="1">
    <source>
        <dbReference type="EMBL" id="CEO90414.1"/>
    </source>
</evidence>
<name>A0A0B7MIE3_9FIRM</name>
<proteinExistence type="predicted"/>
<accession>A0A0B7MIE3</accession>
<dbReference type="Proteomes" id="UP000046155">
    <property type="component" value="Unassembled WGS sequence"/>
</dbReference>